<name>A0A0B2BVX5_9SPHN</name>
<dbReference type="AlphaFoldDB" id="A0A0B2BVX5"/>
<dbReference type="RefSeq" id="WP_039098013.1">
    <property type="nucleotide sequence ID" value="NZ_JTDN01000005.1"/>
</dbReference>
<dbReference type="EMBL" id="JTDN01000005">
    <property type="protein sequence ID" value="KHL24124.1"/>
    <property type="molecule type" value="Genomic_DNA"/>
</dbReference>
<sequence>MTQKSSSKPQPLITQAIAENGDFWSNVVRRELPPIALLGAAALMLRNVSLPALVDAIAPALVEMVELADEETQLELEEFAEEGRPYTFELWLTSFEFEPFHETQPEFWRPFRDALEELPGEGDIATFREDIVEDGRTVGMLLWLVLHMVFDAVREERLAIDDPKPENRWLAALLPSDWVVAPLLARDYHRDAVGLVLAHLYNEARKDWEWPSELAPERRDLTERFLMPPLPKPYIVDDID</sequence>
<proteinExistence type="predicted"/>
<evidence type="ECO:0000313" key="2">
    <source>
        <dbReference type="Proteomes" id="UP000030988"/>
    </source>
</evidence>
<comment type="caution">
    <text evidence="1">The sequence shown here is derived from an EMBL/GenBank/DDBJ whole genome shotgun (WGS) entry which is preliminary data.</text>
</comment>
<gene>
    <name evidence="1" type="ORF">PK98_15690</name>
</gene>
<protein>
    <submittedName>
        <fullName evidence="1">Uncharacterized protein</fullName>
    </submittedName>
</protein>
<organism evidence="1 2">
    <name type="scientific">Croceibacterium mercuriale</name>
    <dbReference type="NCBI Taxonomy" id="1572751"/>
    <lineage>
        <taxon>Bacteria</taxon>
        <taxon>Pseudomonadati</taxon>
        <taxon>Pseudomonadota</taxon>
        <taxon>Alphaproteobacteria</taxon>
        <taxon>Sphingomonadales</taxon>
        <taxon>Erythrobacteraceae</taxon>
        <taxon>Croceibacterium</taxon>
    </lineage>
</organism>
<accession>A0A0B2BVX5</accession>
<keyword evidence="2" id="KW-1185">Reference proteome</keyword>
<dbReference type="Proteomes" id="UP000030988">
    <property type="component" value="Unassembled WGS sequence"/>
</dbReference>
<reference evidence="1 2" key="1">
    <citation type="submission" date="2014-11" db="EMBL/GenBank/DDBJ databases">
        <title>Draft genome sequence of Kirrobacter mercurialis.</title>
        <authorList>
            <person name="Coil D.A."/>
            <person name="Eisen J.A."/>
        </authorList>
    </citation>
    <scope>NUCLEOTIDE SEQUENCE [LARGE SCALE GENOMIC DNA]</scope>
    <source>
        <strain evidence="1 2">Coronado</strain>
    </source>
</reference>
<evidence type="ECO:0000313" key="1">
    <source>
        <dbReference type="EMBL" id="KHL24124.1"/>
    </source>
</evidence>